<proteinExistence type="predicted"/>
<sequence length="116" mass="13201">WDTGTYTGRWAKSFIEAPRKEYRLVMRYHPDSDDLWDELIATGNTKNIVFKWTKTADDYIKATLTDVQVTSHEIKTPKSGDESRPQLIEEVVCEPRQVSFEVKDTIAGDAAGAYGE</sequence>
<dbReference type="AlphaFoldDB" id="X0T8A6"/>
<comment type="caution">
    <text evidence="1">The sequence shown here is derived from an EMBL/GenBank/DDBJ whole genome shotgun (WGS) entry which is preliminary data.</text>
</comment>
<accession>X0T8A6</accession>
<name>X0T8A6_9ZZZZ</name>
<reference evidence="1" key="1">
    <citation type="journal article" date="2014" name="Front. Microbiol.">
        <title>High frequency of phylogenetically diverse reductive dehalogenase-homologous genes in deep subseafloor sedimentary metagenomes.</title>
        <authorList>
            <person name="Kawai M."/>
            <person name="Futagami T."/>
            <person name="Toyoda A."/>
            <person name="Takaki Y."/>
            <person name="Nishi S."/>
            <person name="Hori S."/>
            <person name="Arai W."/>
            <person name="Tsubouchi T."/>
            <person name="Morono Y."/>
            <person name="Uchiyama I."/>
            <person name="Ito T."/>
            <person name="Fujiyama A."/>
            <person name="Inagaki F."/>
            <person name="Takami H."/>
        </authorList>
    </citation>
    <scope>NUCLEOTIDE SEQUENCE</scope>
    <source>
        <strain evidence="1">Expedition CK06-06</strain>
    </source>
</reference>
<feature type="non-terminal residue" evidence="1">
    <location>
        <position position="1"/>
    </location>
</feature>
<gene>
    <name evidence="1" type="ORF">S01H1_09554</name>
</gene>
<evidence type="ECO:0000313" key="1">
    <source>
        <dbReference type="EMBL" id="GAF84422.1"/>
    </source>
</evidence>
<organism evidence="1">
    <name type="scientific">marine sediment metagenome</name>
    <dbReference type="NCBI Taxonomy" id="412755"/>
    <lineage>
        <taxon>unclassified sequences</taxon>
        <taxon>metagenomes</taxon>
        <taxon>ecological metagenomes</taxon>
    </lineage>
</organism>
<dbReference type="EMBL" id="BARS01004883">
    <property type="protein sequence ID" value="GAF84422.1"/>
    <property type="molecule type" value="Genomic_DNA"/>
</dbReference>
<protein>
    <submittedName>
        <fullName evidence="1">Uncharacterized protein</fullName>
    </submittedName>
</protein>